<evidence type="ECO:0000256" key="1">
    <source>
        <dbReference type="ARBA" id="ARBA00010090"/>
    </source>
</evidence>
<name>A0A8I5N3L7_PAPAN</name>
<dbReference type="GO" id="GO:0042157">
    <property type="term" value="P:lipoprotein metabolic process"/>
    <property type="evidence" value="ECO:0007669"/>
    <property type="project" value="InterPro"/>
</dbReference>
<dbReference type="GeneTree" id="ENSGT01030000234599"/>
<dbReference type="Ensembl" id="ENSPANT00000084135.1">
    <property type="protein sequence ID" value="ENSPANP00000054631.1"/>
    <property type="gene ID" value="ENSPANG00000041027.1"/>
</dbReference>
<reference evidence="2" key="3">
    <citation type="submission" date="2025-09" db="UniProtKB">
        <authorList>
            <consortium name="Ensembl"/>
        </authorList>
    </citation>
    <scope>IDENTIFICATION</scope>
</reference>
<reference evidence="2" key="2">
    <citation type="submission" date="2025-08" db="UniProtKB">
        <authorList>
            <consortium name="Ensembl"/>
        </authorList>
    </citation>
    <scope>IDENTIFICATION</scope>
</reference>
<evidence type="ECO:0000313" key="2">
    <source>
        <dbReference type="Ensembl" id="ENSPANP00000054631.1"/>
    </source>
</evidence>
<dbReference type="GO" id="GO:0008289">
    <property type="term" value="F:lipid binding"/>
    <property type="evidence" value="ECO:0007669"/>
    <property type="project" value="InterPro"/>
</dbReference>
<dbReference type="GO" id="GO:0016020">
    <property type="term" value="C:membrane"/>
    <property type="evidence" value="ECO:0007669"/>
    <property type="project" value="TreeGrafter"/>
</dbReference>
<dbReference type="PANTHER" id="PTHR14096">
    <property type="entry name" value="APOLIPOPROTEIN L"/>
    <property type="match status" value="1"/>
</dbReference>
<dbReference type="GO" id="GO:0005576">
    <property type="term" value="C:extracellular region"/>
    <property type="evidence" value="ECO:0007669"/>
    <property type="project" value="InterPro"/>
</dbReference>
<keyword evidence="3" id="KW-1185">Reference proteome</keyword>
<dbReference type="OMA" id="HAMETGK"/>
<dbReference type="GO" id="GO:0006869">
    <property type="term" value="P:lipid transport"/>
    <property type="evidence" value="ECO:0007669"/>
    <property type="project" value="InterPro"/>
</dbReference>
<dbReference type="Pfam" id="PF05461">
    <property type="entry name" value="ApoL"/>
    <property type="match status" value="1"/>
</dbReference>
<accession>A0A8I5N3L7</accession>
<reference evidence="2 3" key="1">
    <citation type="submission" date="2012-03" db="EMBL/GenBank/DDBJ databases">
        <title>Whole Genome Assembly of Papio anubis.</title>
        <authorList>
            <person name="Liu Y.L."/>
            <person name="Abraham K.A."/>
            <person name="Akbar H.A."/>
            <person name="Ali S.A."/>
            <person name="Anosike U.A."/>
            <person name="Aqrawi P.A."/>
            <person name="Arias F.A."/>
            <person name="Attaway T.A."/>
            <person name="Awwad R.A."/>
            <person name="Babu C.B."/>
            <person name="Bandaranaike D.B."/>
            <person name="Battles P.B."/>
            <person name="Bell A.B."/>
            <person name="Beltran B.B."/>
            <person name="Berhane-Mersha D.B."/>
            <person name="Bess C.B."/>
            <person name="Bickham C.B."/>
            <person name="Bolden T.B."/>
            <person name="Carter K.C."/>
            <person name="Chau D.C."/>
            <person name="Chavez A.C."/>
            <person name="Clerc-Blankenburg K.C."/>
            <person name="Coyle M.C."/>
            <person name="Dao M.D."/>
            <person name="Davila M.L.D."/>
            <person name="Davy-Carroll L.D."/>
            <person name="Denson S.D."/>
            <person name="Dinh H.D."/>
            <person name="Fernandez S.F."/>
            <person name="Fernando P.F."/>
            <person name="Forbes L.F."/>
            <person name="Francis C.F."/>
            <person name="Francisco L.F."/>
            <person name="Fu Q.F."/>
            <person name="Garcia-Iii R.G."/>
            <person name="Garrett T.G."/>
            <person name="Gross S.G."/>
            <person name="Gubbala S.G."/>
            <person name="Hirani K.H."/>
            <person name="Hogues M.H."/>
            <person name="Hollins B.H."/>
            <person name="Jackson L.J."/>
            <person name="Javaid M.J."/>
            <person name="Jhangiani S.J."/>
            <person name="Johnson A.J."/>
            <person name="Johnson B.J."/>
            <person name="Jones J.J."/>
            <person name="Joshi V.J."/>
            <person name="Kalu J.K."/>
            <person name="Khan N.K."/>
            <person name="Korchina V.K."/>
            <person name="Kovar C.K."/>
            <person name="Lago L.L."/>
            <person name="Lara F.L."/>
            <person name="Le T.-K.L."/>
            <person name="Lee S.L."/>
            <person name="Legall-Iii F.L."/>
            <person name="Lemon S.L."/>
            <person name="Liu J.L."/>
            <person name="Liu Y.-S.L."/>
            <person name="Liyanage D.L."/>
            <person name="Lopez J.L."/>
            <person name="Lorensuhewa L.L."/>
            <person name="Mata R.M."/>
            <person name="Mathew T.M."/>
            <person name="Mercado C.M."/>
            <person name="Mercado I.M."/>
            <person name="Morales K.M."/>
            <person name="Morgan M.M."/>
            <person name="Munidasa M.M."/>
            <person name="Ngo D.N."/>
            <person name="Nguyen L.N."/>
            <person name="Nguyen T.N."/>
            <person name="Nguyen N.N."/>
            <person name="Obregon M.O."/>
            <person name="Okwuonu G.O."/>
            <person name="Ongeri F.O."/>
            <person name="Onwere C.O."/>
            <person name="Osifeso I.O."/>
            <person name="Parra A.P."/>
            <person name="Patil S.P."/>
            <person name="Perez A.P."/>
            <person name="Perez Y.P."/>
            <person name="Pham C.P."/>
            <person name="Pu L.-L.P."/>
            <person name="Puazo M.P."/>
            <person name="Quiroz J.Q."/>
            <person name="Rouhana J.R."/>
            <person name="Ruiz M.R."/>
            <person name="Ruiz S.-J.R."/>
            <person name="Saada N.S."/>
            <person name="Santibanez J.S."/>
            <person name="Scheel M.S."/>
            <person name="Schneider B.S."/>
            <person name="Simmons D.S."/>
            <person name="Sisson I.S."/>
            <person name="Tang L.-Y.T."/>
            <person name="Thornton R.T."/>
            <person name="Tisius J.T."/>
            <person name="Toledanes G.T."/>
            <person name="Trejos Z.T."/>
            <person name="Usmani K.U."/>
            <person name="Varghese R.V."/>
            <person name="Vattathil S.V."/>
            <person name="Vee V.V."/>
            <person name="Walker D.W."/>
            <person name="Weissenberger G.W."/>
            <person name="White C.W."/>
            <person name="Williams A.W."/>
            <person name="Woodworth J.W."/>
            <person name="Wright R.W."/>
            <person name="Zhu Y.Z."/>
            <person name="Han Y.H."/>
            <person name="Newsham I.N."/>
            <person name="Nazareth L.N."/>
            <person name="Worley K.W."/>
            <person name="Muzny D.M."/>
            <person name="Rogers J.R."/>
            <person name="Gibbs R.G."/>
        </authorList>
    </citation>
    <scope>NUCLEOTIDE SEQUENCE [LARGE SCALE GENOMIC DNA]</scope>
</reference>
<sequence>MNFGGPQSLYSTDDSIKDVPLHSCAGKINMLPTYTQWLLRSPTLFSNLILSSFQLESSTFIEDSLKYFQDRVSRENLLQLLTDGRAWNEFLVAAGLSRDEADVLRKALNKLVSHMVTKDKNRHDKDQQHREWFLKEFPRLKKELEDHIKMLRSLANQVQRVHRGTTITNVVANSISTTSGALSLLGLGLAPFSEGLSLLLMGTGAGLGAASAVTGITSSVVELVKQLQARNQARSLDQSSTDAVKVVKEFVGGNTPNFLTLVDSYSTFTQRIGRDIRAIRQGRVNPQLGAYGPPPQVIGRISVEGGEQVERVAEGPALAMSRGAMTVGAATGAILLLLDVVNTVYETKHLLQGAKSELAEELKKQAQDLEGKLNVLIKIHEMLQ</sequence>
<dbReference type="AlphaFoldDB" id="A0A8I5N3L7"/>
<evidence type="ECO:0000313" key="3">
    <source>
        <dbReference type="Proteomes" id="UP000028761"/>
    </source>
</evidence>
<dbReference type="Proteomes" id="UP000028761">
    <property type="component" value="Chromosome 16"/>
</dbReference>
<proteinExistence type="inferred from homology"/>
<comment type="similarity">
    <text evidence="1">Belongs to the apolipoprotein L family.</text>
</comment>
<protein>
    <submittedName>
        <fullName evidence="2">Apolipoprotein L2</fullName>
    </submittedName>
</protein>
<gene>
    <name evidence="2" type="primary">APOL2</name>
</gene>
<dbReference type="PANTHER" id="PTHR14096:SF27">
    <property type="entry name" value="APOLIPOPROTEIN L2"/>
    <property type="match status" value="1"/>
</dbReference>
<organism evidence="2 3">
    <name type="scientific">Papio anubis</name>
    <name type="common">Olive baboon</name>
    <dbReference type="NCBI Taxonomy" id="9555"/>
    <lineage>
        <taxon>Eukaryota</taxon>
        <taxon>Metazoa</taxon>
        <taxon>Chordata</taxon>
        <taxon>Craniata</taxon>
        <taxon>Vertebrata</taxon>
        <taxon>Euteleostomi</taxon>
        <taxon>Mammalia</taxon>
        <taxon>Eutheria</taxon>
        <taxon>Euarchontoglires</taxon>
        <taxon>Primates</taxon>
        <taxon>Haplorrhini</taxon>
        <taxon>Catarrhini</taxon>
        <taxon>Cercopithecidae</taxon>
        <taxon>Cercopithecinae</taxon>
        <taxon>Papio</taxon>
    </lineage>
</organism>
<dbReference type="InterPro" id="IPR008405">
    <property type="entry name" value="ApoL"/>
</dbReference>